<name>V5DZC5_9GAMM</name>
<evidence type="ECO:0000313" key="1">
    <source>
        <dbReference type="EMBL" id="ESS72646.1"/>
    </source>
</evidence>
<dbReference type="SUPFAM" id="SSF48295">
    <property type="entry name" value="TrpR-like"/>
    <property type="match status" value="1"/>
</dbReference>
<accession>V5DZC5</accession>
<comment type="caution">
    <text evidence="1">The sequence shown here is derived from an EMBL/GenBank/DDBJ whole genome shotgun (WGS) entry which is preliminary data.</text>
</comment>
<dbReference type="InterPro" id="IPR010921">
    <property type="entry name" value="Trp_repressor/repl_initiator"/>
</dbReference>
<dbReference type="GO" id="GO:0004803">
    <property type="term" value="F:transposase activity"/>
    <property type="evidence" value="ECO:0007669"/>
    <property type="project" value="InterPro"/>
</dbReference>
<reference evidence="1 2" key="1">
    <citation type="journal article" date="2013" name="Genome Announc.">
        <title>Draft Genome Sequence of the Methanotrophic Gammaproteobacterium Methyloglobulus morosus DSM 22980 Strain KoM1.</title>
        <authorList>
            <person name="Poehlein A."/>
            <person name="Deutzmann J.S."/>
            <person name="Daniel R."/>
            <person name="Simeonova D.D."/>
        </authorList>
    </citation>
    <scope>NUCLEOTIDE SEQUENCE [LARGE SCALE GENOMIC DNA]</scope>
    <source>
        <strain evidence="1 2">KoM1</strain>
    </source>
</reference>
<keyword evidence="2" id="KW-1185">Reference proteome</keyword>
<gene>
    <name evidence="1" type="ORF">MGMO_53c01050</name>
</gene>
<sequence length="107" mass="12336">MNTERRMFPTEFNGHEERRAYSANFKAQVALAAIKGEKSHAELAMEFAIHPNQVSLWKQQMLNNVNKLFDNDSEYYDETMANIADSRHAKIGQLMAENDFLTKVLGR</sequence>
<proteinExistence type="predicted"/>
<evidence type="ECO:0000313" key="2">
    <source>
        <dbReference type="Proteomes" id="UP000017842"/>
    </source>
</evidence>
<dbReference type="GO" id="GO:0043565">
    <property type="term" value="F:sequence-specific DNA binding"/>
    <property type="evidence" value="ECO:0007669"/>
    <property type="project" value="InterPro"/>
</dbReference>
<dbReference type="STRING" id="1116472.MGMO_53c01050"/>
<protein>
    <submittedName>
        <fullName evidence="1">Transposase</fullName>
    </submittedName>
</protein>
<dbReference type="EMBL" id="AYLO01000051">
    <property type="protein sequence ID" value="ESS72646.1"/>
    <property type="molecule type" value="Genomic_DNA"/>
</dbReference>
<organism evidence="1 2">
    <name type="scientific">Methyloglobulus morosus KoM1</name>
    <dbReference type="NCBI Taxonomy" id="1116472"/>
    <lineage>
        <taxon>Bacteria</taxon>
        <taxon>Pseudomonadati</taxon>
        <taxon>Pseudomonadota</taxon>
        <taxon>Gammaproteobacteria</taxon>
        <taxon>Methylococcales</taxon>
        <taxon>Methylococcaceae</taxon>
        <taxon>Methyloglobulus</taxon>
    </lineage>
</organism>
<dbReference type="GO" id="GO:0006313">
    <property type="term" value="P:DNA transposition"/>
    <property type="evidence" value="ECO:0007669"/>
    <property type="project" value="InterPro"/>
</dbReference>
<dbReference type="OrthoDB" id="5573356at2"/>
<dbReference type="AlphaFoldDB" id="V5DZC5"/>
<dbReference type="Proteomes" id="UP000017842">
    <property type="component" value="Unassembled WGS sequence"/>
</dbReference>
<dbReference type="eggNOG" id="COG2963">
    <property type="taxonomic scope" value="Bacteria"/>
</dbReference>